<evidence type="ECO:0000259" key="2">
    <source>
        <dbReference type="Pfam" id="PF13280"/>
    </source>
</evidence>
<gene>
    <name evidence="4" type="ORF">J21TS3_12220</name>
</gene>
<dbReference type="Gene3D" id="1.10.10.10">
    <property type="entry name" value="Winged helix-like DNA-binding domain superfamily/Winged helix DNA-binding domain"/>
    <property type="match status" value="1"/>
</dbReference>
<keyword evidence="5" id="KW-1185">Reference proteome</keyword>
<reference evidence="4 5" key="1">
    <citation type="submission" date="2021-03" db="EMBL/GenBank/DDBJ databases">
        <title>Antimicrobial resistance genes in bacteria isolated from Japanese honey, and their potential for conferring macrolide and lincosamide resistance in the American foulbrood pathogen Paenibacillus larvae.</title>
        <authorList>
            <person name="Okamoto M."/>
            <person name="Kumagai M."/>
            <person name="Kanamori H."/>
            <person name="Takamatsu D."/>
        </authorList>
    </citation>
    <scope>NUCLEOTIDE SEQUENCE [LARGE SCALE GENOMIC DNA]</scope>
    <source>
        <strain evidence="4 5">J21TS3</strain>
    </source>
</reference>
<dbReference type="PANTHER" id="PTHR34580">
    <property type="match status" value="1"/>
</dbReference>
<dbReference type="Proteomes" id="UP000680638">
    <property type="component" value="Unassembled WGS sequence"/>
</dbReference>
<dbReference type="PIRSF" id="PIRSF016838">
    <property type="entry name" value="PafC"/>
    <property type="match status" value="1"/>
</dbReference>
<feature type="domain" description="WYL" evidence="2">
    <location>
        <begin position="139"/>
        <end position="205"/>
    </location>
</feature>
<dbReference type="SUPFAM" id="SSF46785">
    <property type="entry name" value="Winged helix' DNA-binding domain"/>
    <property type="match status" value="1"/>
</dbReference>
<dbReference type="InterPro" id="IPR036388">
    <property type="entry name" value="WH-like_DNA-bd_sf"/>
</dbReference>
<accession>A0ABQ4LT04</accession>
<dbReference type="InterPro" id="IPR036390">
    <property type="entry name" value="WH_DNA-bd_sf"/>
</dbReference>
<protein>
    <submittedName>
        <fullName evidence="4">DNA-binding transcriptional regulator</fullName>
    </submittedName>
</protein>
<evidence type="ECO:0000313" key="5">
    <source>
        <dbReference type="Proteomes" id="UP000680638"/>
    </source>
</evidence>
<evidence type="ECO:0000259" key="1">
    <source>
        <dbReference type="Pfam" id="PF08279"/>
    </source>
</evidence>
<dbReference type="InterPro" id="IPR026881">
    <property type="entry name" value="WYL_dom"/>
</dbReference>
<dbReference type="RefSeq" id="WP_212948386.1">
    <property type="nucleotide sequence ID" value="NZ_BORW01000004.1"/>
</dbReference>
<dbReference type="InterPro" id="IPR051534">
    <property type="entry name" value="CBASS_pafABC_assoc_protein"/>
</dbReference>
<dbReference type="PANTHER" id="PTHR34580:SF9">
    <property type="entry name" value="SLL5097 PROTEIN"/>
    <property type="match status" value="1"/>
</dbReference>
<evidence type="ECO:0000259" key="3">
    <source>
        <dbReference type="Pfam" id="PF25583"/>
    </source>
</evidence>
<feature type="domain" description="WCX" evidence="3">
    <location>
        <begin position="228"/>
        <end position="309"/>
    </location>
</feature>
<comment type="caution">
    <text evidence="4">The sequence shown here is derived from an EMBL/GenBank/DDBJ whole genome shotgun (WGS) entry which is preliminary data.</text>
</comment>
<feature type="domain" description="Helix-turn-helix type 11" evidence="1">
    <location>
        <begin position="10"/>
        <end position="61"/>
    </location>
</feature>
<dbReference type="Pfam" id="PF25583">
    <property type="entry name" value="WCX"/>
    <property type="match status" value="1"/>
</dbReference>
<name>A0ABQ4LT04_9BACL</name>
<sequence>MSKTKLLFDLIMYVNSKRHFTAQDVAHEFGVSIRTAHRYLMEISELGVPVYTEQGRNGGYRTLNNRVLPPVSFDENEALAIFFAFRSLRHYDSLPFDADIDSASRKLFALLPADVKPKIKRLEHVLSFWNPKRSVKAPYLKELIEAAVGRRIVCMTYRSKSGARTRNAVPIGVYANDGLWYMPACDVDKGNVRLFRVDRIQSLQISDETYEVHTGLMEWLENYTVSSPVRLVVELTEEGMRQCQSYPWCDPVPLGKGLGNRAAGKIDTVIDRGDVGYTAAFFAGLGKEAKVLEPQEVIDLIRAHAETLLHQYSQV</sequence>
<dbReference type="InterPro" id="IPR057727">
    <property type="entry name" value="WCX_dom"/>
</dbReference>
<dbReference type="InterPro" id="IPR028349">
    <property type="entry name" value="PafC-like"/>
</dbReference>
<dbReference type="PROSITE" id="PS52050">
    <property type="entry name" value="WYL"/>
    <property type="match status" value="1"/>
</dbReference>
<proteinExistence type="predicted"/>
<dbReference type="InterPro" id="IPR013196">
    <property type="entry name" value="HTH_11"/>
</dbReference>
<dbReference type="Pfam" id="PF08279">
    <property type="entry name" value="HTH_11"/>
    <property type="match status" value="1"/>
</dbReference>
<dbReference type="Pfam" id="PF13280">
    <property type="entry name" value="WYL"/>
    <property type="match status" value="1"/>
</dbReference>
<dbReference type="GO" id="GO:0003677">
    <property type="term" value="F:DNA binding"/>
    <property type="evidence" value="ECO:0007669"/>
    <property type="project" value="UniProtKB-KW"/>
</dbReference>
<keyword evidence="4" id="KW-0238">DNA-binding</keyword>
<evidence type="ECO:0000313" key="4">
    <source>
        <dbReference type="EMBL" id="GIO66401.1"/>
    </source>
</evidence>
<dbReference type="EMBL" id="BORW01000004">
    <property type="protein sequence ID" value="GIO66401.1"/>
    <property type="molecule type" value="Genomic_DNA"/>
</dbReference>
<organism evidence="4 5">
    <name type="scientific">Paenibacillus cookii</name>
    <dbReference type="NCBI Taxonomy" id="157839"/>
    <lineage>
        <taxon>Bacteria</taxon>
        <taxon>Bacillati</taxon>
        <taxon>Bacillota</taxon>
        <taxon>Bacilli</taxon>
        <taxon>Bacillales</taxon>
        <taxon>Paenibacillaceae</taxon>
        <taxon>Paenibacillus</taxon>
    </lineage>
</organism>